<dbReference type="EMBL" id="JANYMP010000027">
    <property type="protein sequence ID" value="MCS7482954.1"/>
    <property type="molecule type" value="Genomic_DNA"/>
</dbReference>
<dbReference type="Gene3D" id="3.90.25.10">
    <property type="entry name" value="UDP-galactose 4-epimerase, domain 1"/>
    <property type="match status" value="1"/>
</dbReference>
<dbReference type="SUPFAM" id="SSF51735">
    <property type="entry name" value="NAD(P)-binding Rossmann-fold domains"/>
    <property type="match status" value="1"/>
</dbReference>
<protein>
    <submittedName>
        <fullName evidence="2">SDR family oxidoreductase</fullName>
    </submittedName>
</protein>
<dbReference type="CDD" id="cd05269">
    <property type="entry name" value="TMR_SDR_a"/>
    <property type="match status" value="1"/>
</dbReference>
<feature type="domain" description="NmrA-like" evidence="1">
    <location>
        <begin position="2"/>
        <end position="238"/>
    </location>
</feature>
<dbReference type="Gene3D" id="3.40.50.720">
    <property type="entry name" value="NAD(P)-binding Rossmann-like Domain"/>
    <property type="match status" value="1"/>
</dbReference>
<dbReference type="Pfam" id="PF05368">
    <property type="entry name" value="NmrA"/>
    <property type="match status" value="1"/>
</dbReference>
<proteinExistence type="predicted"/>
<evidence type="ECO:0000313" key="2">
    <source>
        <dbReference type="EMBL" id="MCS7482954.1"/>
    </source>
</evidence>
<reference evidence="2" key="1">
    <citation type="submission" date="2022-08" db="EMBL/GenBank/DDBJ databases">
        <authorList>
            <person name="Tistechok S."/>
            <person name="Samborskyy M."/>
            <person name="Roman I."/>
        </authorList>
    </citation>
    <scope>NUCLEOTIDE SEQUENCE</scope>
    <source>
        <strain evidence="2">DSM 103496</strain>
    </source>
</reference>
<sequence length="286" mass="29812">MIIVTGATGQLGRLVVEGLLAAVPADQVGVSVRDSTKAEALAERGVRVRQGGFADPASLRHAFEGASRVLVISSNSAGDSAVRHHRNAIDAAMAVGAGRVVYTSQMAAGPDSAFAPMLDHAATEIALQESGVPFTSLRNGFYAASAIQFLGRGLASGSLPLPADGPVSWTAHEDLARAAVIALTEEGRLDGITPPLTSSQALTFHDLAAIATEVTGRDVSRTVISDDEFKRNGLAHGLPEAQVDMGLGLFAACRAGEFSVVDPTLEELLGRRPRTFREVFTESQAV</sequence>
<dbReference type="InterPro" id="IPR008030">
    <property type="entry name" value="NmrA-like"/>
</dbReference>
<comment type="caution">
    <text evidence="2">The sequence shown here is derived from an EMBL/GenBank/DDBJ whole genome shotgun (WGS) entry which is preliminary data.</text>
</comment>
<organism evidence="2 3">
    <name type="scientific">Umezawaea endophytica</name>
    <dbReference type="NCBI Taxonomy" id="1654476"/>
    <lineage>
        <taxon>Bacteria</taxon>
        <taxon>Bacillati</taxon>
        <taxon>Actinomycetota</taxon>
        <taxon>Actinomycetes</taxon>
        <taxon>Pseudonocardiales</taxon>
        <taxon>Pseudonocardiaceae</taxon>
        <taxon>Umezawaea</taxon>
    </lineage>
</organism>
<gene>
    <name evidence="2" type="ORF">NZH93_39415</name>
</gene>
<evidence type="ECO:0000313" key="3">
    <source>
        <dbReference type="Proteomes" id="UP001141259"/>
    </source>
</evidence>
<dbReference type="Proteomes" id="UP001141259">
    <property type="component" value="Unassembled WGS sequence"/>
</dbReference>
<keyword evidence="3" id="KW-1185">Reference proteome</keyword>
<evidence type="ECO:0000259" key="1">
    <source>
        <dbReference type="Pfam" id="PF05368"/>
    </source>
</evidence>
<dbReference type="AlphaFoldDB" id="A0A9X3A4L7"/>
<accession>A0A9X3A4L7</accession>
<name>A0A9X3A4L7_9PSEU</name>
<dbReference type="PANTHER" id="PTHR47129">
    <property type="entry name" value="QUINONE OXIDOREDUCTASE 2"/>
    <property type="match status" value="1"/>
</dbReference>
<dbReference type="InterPro" id="IPR036291">
    <property type="entry name" value="NAD(P)-bd_dom_sf"/>
</dbReference>
<dbReference type="RefSeq" id="WP_259628419.1">
    <property type="nucleotide sequence ID" value="NZ_JANYMP010000027.1"/>
</dbReference>
<dbReference type="InterPro" id="IPR052718">
    <property type="entry name" value="NmrA-type_oxidoreductase"/>
</dbReference>
<dbReference type="PANTHER" id="PTHR47129:SF1">
    <property type="entry name" value="NMRA-LIKE DOMAIN-CONTAINING PROTEIN"/>
    <property type="match status" value="1"/>
</dbReference>